<name>A0A0F9BDL5_9ZZZZ</name>
<proteinExistence type="predicted"/>
<evidence type="ECO:0000313" key="2">
    <source>
        <dbReference type="EMBL" id="KKK88729.1"/>
    </source>
</evidence>
<feature type="domain" description="Hedgehog/Intein (Hint)" evidence="1">
    <location>
        <begin position="1"/>
        <end position="87"/>
    </location>
</feature>
<dbReference type="InterPro" id="IPR028992">
    <property type="entry name" value="Hedgehog/Intein_dom"/>
</dbReference>
<protein>
    <recommendedName>
        <fullName evidence="1">Hedgehog/Intein (Hint) domain-containing protein</fullName>
    </recommendedName>
</protein>
<dbReference type="InterPro" id="IPR036844">
    <property type="entry name" value="Hint_dom_sf"/>
</dbReference>
<dbReference type="SUPFAM" id="SSF51294">
    <property type="entry name" value="Hedgehog/intein (Hint) domain"/>
    <property type="match status" value="1"/>
</dbReference>
<comment type="caution">
    <text evidence="2">The sequence shown here is derived from an EMBL/GenBank/DDBJ whole genome shotgun (WGS) entry which is preliminary data.</text>
</comment>
<dbReference type="Pfam" id="PF13403">
    <property type="entry name" value="Hint_2"/>
    <property type="match status" value="1"/>
</dbReference>
<reference evidence="2" key="1">
    <citation type="journal article" date="2015" name="Nature">
        <title>Complex archaea that bridge the gap between prokaryotes and eukaryotes.</title>
        <authorList>
            <person name="Spang A."/>
            <person name="Saw J.H."/>
            <person name="Jorgensen S.L."/>
            <person name="Zaremba-Niedzwiedzka K."/>
            <person name="Martijn J."/>
            <person name="Lind A.E."/>
            <person name="van Eijk R."/>
            <person name="Schleper C."/>
            <person name="Guy L."/>
            <person name="Ettema T.J."/>
        </authorList>
    </citation>
    <scope>NUCLEOTIDE SEQUENCE</scope>
</reference>
<dbReference type="EMBL" id="LAZR01049826">
    <property type="protein sequence ID" value="KKK88729.1"/>
    <property type="molecule type" value="Genomic_DNA"/>
</dbReference>
<sequence length="134" mass="14879">IRKGALGNALPERDMMVSPNHRVLVANEKTALYFEEREVLVAAKHLTGMDGIDVVEVSGTTYIHVMFDRHEVILSDGTWTESFQPGDMSLAGIGEEQRNEILELFPELATQDGIEGYAAARRSLKKHEASLLVK</sequence>
<dbReference type="AlphaFoldDB" id="A0A0F9BDL5"/>
<organism evidence="2">
    <name type="scientific">marine sediment metagenome</name>
    <dbReference type="NCBI Taxonomy" id="412755"/>
    <lineage>
        <taxon>unclassified sequences</taxon>
        <taxon>metagenomes</taxon>
        <taxon>ecological metagenomes</taxon>
    </lineage>
</organism>
<feature type="non-terminal residue" evidence="2">
    <location>
        <position position="1"/>
    </location>
</feature>
<evidence type="ECO:0000259" key="1">
    <source>
        <dbReference type="Pfam" id="PF13403"/>
    </source>
</evidence>
<accession>A0A0F9BDL5</accession>
<gene>
    <name evidence="2" type="ORF">LCGC14_2740230</name>
</gene>